<evidence type="ECO:0000256" key="2">
    <source>
        <dbReference type="ARBA" id="ARBA00022475"/>
    </source>
</evidence>
<dbReference type="InterPro" id="IPR002898">
    <property type="entry name" value="MotA_ExbB_proton_chnl"/>
</dbReference>
<sequence>MPAVPGSEALQGIMHVVSQSLLIPAIVTLLAFVAYSVVALGGLIAEYVGRVRVDVDEIKEAIYNISNPGDPKEIIEIINNSKLPERQKEILTDIANTEDLDSRTREALARRYVEGEELKAMKSVEITDSITRLGPQVGLLGTLIPIGPGLVALGAGDITQLANHFLVAFDAAILGLASSAISFFVSKVRKRWFEEYLVNLETLAEAILEVMENVEEEREKEIERLSP</sequence>
<keyword evidence="6" id="KW-0813">Transport</keyword>
<reference evidence="10 11" key="1">
    <citation type="journal article" date="2010" name="Stand. Genomic Sci.">
        <title>Complete genome sequence of Methanothermus fervidus type strain (V24S).</title>
        <authorList>
            <person name="Anderson I."/>
            <person name="Djao O.D."/>
            <person name="Misra M."/>
            <person name="Chertkov O."/>
            <person name="Nolan M."/>
            <person name="Lucas S."/>
            <person name="Lapidus A."/>
            <person name="Del Rio T.G."/>
            <person name="Tice H."/>
            <person name="Cheng J.F."/>
            <person name="Tapia R."/>
            <person name="Han C."/>
            <person name="Goodwin L."/>
            <person name="Pitluck S."/>
            <person name="Liolios K."/>
            <person name="Ivanova N."/>
            <person name="Mavromatis K."/>
            <person name="Mikhailova N."/>
            <person name="Pati A."/>
            <person name="Brambilla E."/>
            <person name="Chen A."/>
            <person name="Palaniappan K."/>
            <person name="Land M."/>
            <person name="Hauser L."/>
            <person name="Chang Y.J."/>
            <person name="Jeffries C.D."/>
            <person name="Sikorski J."/>
            <person name="Spring S."/>
            <person name="Rohde M."/>
            <person name="Eichinger K."/>
            <person name="Huber H."/>
            <person name="Wirth R."/>
            <person name="Goker M."/>
            <person name="Detter J.C."/>
            <person name="Woyke T."/>
            <person name="Bristow J."/>
            <person name="Eisen J.A."/>
            <person name="Markowitz V."/>
            <person name="Hugenholtz P."/>
            <person name="Klenk H.P."/>
            <person name="Kyrpides N.C."/>
        </authorList>
    </citation>
    <scope>NUCLEOTIDE SEQUENCE [LARGE SCALE GENOMIC DNA]</scope>
    <source>
        <strain evidence="11">ATCC 43054 / DSM 2088 / JCM 10308 / V24 S</strain>
    </source>
</reference>
<keyword evidence="2" id="KW-1003">Cell membrane</keyword>
<dbReference type="PANTHER" id="PTHR30625">
    <property type="entry name" value="PROTEIN TOLQ"/>
    <property type="match status" value="1"/>
</dbReference>
<comment type="similarity">
    <text evidence="6">Belongs to the exbB/tolQ family.</text>
</comment>
<keyword evidence="11" id="KW-1185">Reference proteome</keyword>
<keyword evidence="7" id="KW-0175">Coiled coil</keyword>
<evidence type="ECO:0000259" key="9">
    <source>
        <dbReference type="Pfam" id="PF01618"/>
    </source>
</evidence>
<accession>E3GXC4</accession>
<keyword evidence="3 8" id="KW-0812">Transmembrane</keyword>
<keyword evidence="5 8" id="KW-0472">Membrane</keyword>
<comment type="subcellular location">
    <subcellularLocation>
        <location evidence="1">Cell membrane</location>
        <topology evidence="1">Multi-pass membrane protein</topology>
    </subcellularLocation>
    <subcellularLocation>
        <location evidence="6">Membrane</location>
        <topology evidence="6">Multi-pass membrane protein</topology>
    </subcellularLocation>
</comment>
<dbReference type="GO" id="GO:0005886">
    <property type="term" value="C:plasma membrane"/>
    <property type="evidence" value="ECO:0007669"/>
    <property type="project" value="UniProtKB-SubCell"/>
</dbReference>
<evidence type="ECO:0000313" key="10">
    <source>
        <dbReference type="EMBL" id="ADP76956.1"/>
    </source>
</evidence>
<keyword evidence="4 8" id="KW-1133">Transmembrane helix</keyword>
<feature type="transmembrane region" description="Helical" evidence="8">
    <location>
        <begin position="137"/>
        <end position="155"/>
    </location>
</feature>
<dbReference type="AlphaFoldDB" id="E3GXC4"/>
<feature type="transmembrane region" description="Helical" evidence="8">
    <location>
        <begin position="161"/>
        <end position="185"/>
    </location>
</feature>
<evidence type="ECO:0000256" key="1">
    <source>
        <dbReference type="ARBA" id="ARBA00004651"/>
    </source>
</evidence>
<dbReference type="KEGG" id="mfv:Mfer_0153"/>
<dbReference type="GO" id="GO:0017038">
    <property type="term" value="P:protein import"/>
    <property type="evidence" value="ECO:0007669"/>
    <property type="project" value="TreeGrafter"/>
</dbReference>
<evidence type="ECO:0000256" key="4">
    <source>
        <dbReference type="ARBA" id="ARBA00022989"/>
    </source>
</evidence>
<dbReference type="Pfam" id="PF01618">
    <property type="entry name" value="MotA_ExbB"/>
    <property type="match status" value="1"/>
</dbReference>
<evidence type="ECO:0000256" key="7">
    <source>
        <dbReference type="SAM" id="Coils"/>
    </source>
</evidence>
<evidence type="ECO:0000256" key="5">
    <source>
        <dbReference type="ARBA" id="ARBA00023136"/>
    </source>
</evidence>
<protein>
    <recommendedName>
        <fullName evidence="9">MotA/TolQ/ExbB proton channel domain-containing protein</fullName>
    </recommendedName>
</protein>
<evidence type="ECO:0000256" key="8">
    <source>
        <dbReference type="SAM" id="Phobius"/>
    </source>
</evidence>
<keyword evidence="6" id="KW-0653">Protein transport</keyword>
<dbReference type="HOGENOM" id="CLU_088835_0_0_2"/>
<feature type="coiled-coil region" evidence="7">
    <location>
        <begin position="197"/>
        <end position="224"/>
    </location>
</feature>
<organism evidence="10 11">
    <name type="scientific">Methanothermus fervidus (strain ATCC 43054 / DSM 2088 / JCM 10308 / V24 S)</name>
    <dbReference type="NCBI Taxonomy" id="523846"/>
    <lineage>
        <taxon>Archaea</taxon>
        <taxon>Methanobacteriati</taxon>
        <taxon>Methanobacteriota</taxon>
        <taxon>Methanomada group</taxon>
        <taxon>Methanobacteria</taxon>
        <taxon>Methanobacteriales</taxon>
        <taxon>Methanothermaceae</taxon>
        <taxon>Methanothermus</taxon>
    </lineage>
</organism>
<evidence type="ECO:0000256" key="3">
    <source>
        <dbReference type="ARBA" id="ARBA00022692"/>
    </source>
</evidence>
<evidence type="ECO:0000256" key="6">
    <source>
        <dbReference type="RuleBase" id="RU004057"/>
    </source>
</evidence>
<proteinExistence type="inferred from homology"/>
<dbReference type="EMBL" id="CP002278">
    <property type="protein sequence ID" value="ADP76956.1"/>
    <property type="molecule type" value="Genomic_DNA"/>
</dbReference>
<name>E3GXC4_METFV</name>
<dbReference type="Proteomes" id="UP000002315">
    <property type="component" value="Chromosome"/>
</dbReference>
<gene>
    <name evidence="10" type="ordered locus">Mfer_0153</name>
</gene>
<feature type="domain" description="MotA/TolQ/ExbB proton channel" evidence="9">
    <location>
        <begin position="102"/>
        <end position="199"/>
    </location>
</feature>
<feature type="transmembrane region" description="Helical" evidence="8">
    <location>
        <begin position="20"/>
        <end position="44"/>
    </location>
</feature>
<dbReference type="PANTHER" id="PTHR30625:SF3">
    <property type="entry name" value="TOL-PAL SYSTEM PROTEIN TOLQ"/>
    <property type="match status" value="1"/>
</dbReference>
<evidence type="ECO:0000313" key="11">
    <source>
        <dbReference type="Proteomes" id="UP000002315"/>
    </source>
</evidence>
<dbReference type="InterPro" id="IPR050790">
    <property type="entry name" value="ExbB/TolQ_transport"/>
</dbReference>
<dbReference type="OrthoDB" id="60560at2157"/>
<dbReference type="STRING" id="523846.Mfer_0153"/>